<feature type="compositionally biased region" description="Low complexity" evidence="7">
    <location>
        <begin position="637"/>
        <end position="664"/>
    </location>
</feature>
<dbReference type="PROSITE" id="PS50011">
    <property type="entry name" value="PROTEIN_KINASE_DOM"/>
    <property type="match status" value="1"/>
</dbReference>
<keyword evidence="3 6" id="KW-0547">Nucleotide-binding</keyword>
<feature type="compositionally biased region" description="Polar residues" evidence="7">
    <location>
        <begin position="70"/>
        <end position="79"/>
    </location>
</feature>
<feature type="compositionally biased region" description="Basic and acidic residues" evidence="7">
    <location>
        <begin position="84"/>
        <end position="110"/>
    </location>
</feature>
<feature type="binding site" evidence="6">
    <location>
        <position position="213"/>
    </location>
    <ligand>
        <name>ATP</name>
        <dbReference type="ChEBI" id="CHEBI:30616"/>
    </ligand>
</feature>
<evidence type="ECO:0000313" key="11">
    <source>
        <dbReference type="Proteomes" id="UP000823941"/>
    </source>
</evidence>
<dbReference type="CDD" id="cd14072">
    <property type="entry name" value="STKc_MARK"/>
    <property type="match status" value="1"/>
</dbReference>
<feature type="domain" description="UBA" evidence="9">
    <location>
        <begin position="454"/>
        <end position="493"/>
    </location>
</feature>
<protein>
    <submittedName>
        <fullName evidence="10">Uncharacterized protein</fullName>
    </submittedName>
</protein>
<keyword evidence="4" id="KW-0418">Kinase</keyword>
<keyword evidence="11" id="KW-1185">Reference proteome</keyword>
<feature type="compositionally biased region" description="Low complexity" evidence="7">
    <location>
        <begin position="573"/>
        <end position="594"/>
    </location>
</feature>
<evidence type="ECO:0000259" key="9">
    <source>
        <dbReference type="PROSITE" id="PS50030"/>
    </source>
</evidence>
<feature type="compositionally biased region" description="Low complexity" evidence="7">
    <location>
        <begin position="546"/>
        <end position="564"/>
    </location>
</feature>
<dbReference type="PROSITE" id="PS00107">
    <property type="entry name" value="PROTEIN_KINASE_ATP"/>
    <property type="match status" value="1"/>
</dbReference>
<dbReference type="InterPro" id="IPR017441">
    <property type="entry name" value="Protein_kinase_ATP_BS"/>
</dbReference>
<dbReference type="InterPro" id="IPR015940">
    <property type="entry name" value="UBA"/>
</dbReference>
<feature type="region of interest" description="Disordered" evidence="7">
    <location>
        <begin position="131"/>
        <end position="180"/>
    </location>
</feature>
<dbReference type="InterPro" id="IPR049508">
    <property type="entry name" value="MARK1-4_cat"/>
</dbReference>
<feature type="compositionally biased region" description="Gly residues" evidence="7">
    <location>
        <begin position="714"/>
        <end position="723"/>
    </location>
</feature>
<evidence type="ECO:0000313" key="10">
    <source>
        <dbReference type="EMBL" id="KAG7295204.1"/>
    </source>
</evidence>
<dbReference type="PANTHER" id="PTHR24346:SF82">
    <property type="entry name" value="KP78A-RELATED"/>
    <property type="match status" value="1"/>
</dbReference>
<reference evidence="10 11" key="1">
    <citation type="submission" date="2021-06" db="EMBL/GenBank/DDBJ databases">
        <title>A haploid diamondback moth (Plutella xylostella L.) genome assembly resolves 31 chromosomes and identifies a diamide resistance mutation.</title>
        <authorList>
            <person name="Ward C.M."/>
            <person name="Perry K.D."/>
            <person name="Baker G."/>
            <person name="Powis K."/>
            <person name="Heckel D.G."/>
            <person name="Baxter S.W."/>
        </authorList>
    </citation>
    <scope>NUCLEOTIDE SEQUENCE [LARGE SCALE GENOMIC DNA]</scope>
    <source>
        <strain evidence="10 11">LV</strain>
        <tissue evidence="10">Single pupa</tissue>
    </source>
</reference>
<keyword evidence="1" id="KW-0723">Serine/threonine-protein kinase</keyword>
<evidence type="ECO:0000256" key="2">
    <source>
        <dbReference type="ARBA" id="ARBA00022679"/>
    </source>
</evidence>
<evidence type="ECO:0000256" key="5">
    <source>
        <dbReference type="ARBA" id="ARBA00022840"/>
    </source>
</evidence>
<dbReference type="Proteomes" id="UP000823941">
    <property type="component" value="Chromosome 31"/>
</dbReference>
<proteinExistence type="predicted"/>
<keyword evidence="5 6" id="KW-0067">ATP-binding</keyword>
<dbReference type="Gene3D" id="1.10.8.10">
    <property type="entry name" value="DNA helicase RuvA subunit, C-terminal domain"/>
    <property type="match status" value="1"/>
</dbReference>
<feature type="region of interest" description="Disordered" evidence="7">
    <location>
        <begin position="496"/>
        <end position="601"/>
    </location>
</feature>
<dbReference type="Gene3D" id="1.10.510.10">
    <property type="entry name" value="Transferase(Phosphotransferase) domain 1"/>
    <property type="match status" value="1"/>
</dbReference>
<comment type="caution">
    <text evidence="10">The sequence shown here is derived from an EMBL/GenBank/DDBJ whole genome shotgun (WGS) entry which is preliminary data.</text>
</comment>
<feature type="compositionally biased region" description="Low complexity" evidence="7">
    <location>
        <begin position="154"/>
        <end position="173"/>
    </location>
</feature>
<dbReference type="PANTHER" id="PTHR24346">
    <property type="entry name" value="MAP/MICROTUBULE AFFINITY-REGULATING KINASE"/>
    <property type="match status" value="1"/>
</dbReference>
<evidence type="ECO:0000256" key="3">
    <source>
        <dbReference type="ARBA" id="ARBA00022741"/>
    </source>
</evidence>
<gene>
    <name evidence="10" type="ORF">JYU34_022173</name>
</gene>
<feature type="compositionally biased region" description="Low complexity" evidence="7">
    <location>
        <begin position="504"/>
        <end position="520"/>
    </location>
</feature>
<keyword evidence="2" id="KW-0808">Transferase</keyword>
<name>A0ABQ7PRZ7_PLUXY</name>
<evidence type="ECO:0000256" key="6">
    <source>
        <dbReference type="PROSITE-ProRule" id="PRU10141"/>
    </source>
</evidence>
<evidence type="ECO:0000259" key="8">
    <source>
        <dbReference type="PROSITE" id="PS50011"/>
    </source>
</evidence>
<sequence length="748" mass="82061">MYEVSCVAGHKVDAAHAVKSLSNVAPPAMGHTVSVQRHQSYKHKPDIPQASKPEAIKSHVMRLLKRSKSHTPATRQAENLPNPRLERRTVLARPVTDEQRRRRNSLERRRSADKRVMVTIVDGLPVVVTGQNQLPQHHPPPPVQHHRHVHKSASESSAGAGGASSSTRVSSRSRTTEEPHIGKYKLLKTIGKGNFAKVKLAKHVPTGKEVAIKIIDKTQLNPGSLQKLFREVRIMKMLDHPNIVKLFQVIETEKTLYLVMEYASGGEVFDYLVLHGRMKEKEARAKFRQIVSAVQYCHQKRIIHRDLKAENLLLDGEMNIKIADFGFSNEFTPGSKLDTFCGSPPYAAPELFQGKKYDGPEVDVWSLGVILYTLVSGSLPFDGSTLRELRERVLRGKYRIPFYMSTDCENLLKKFLVLNPAKRASLEGIMRDKWMNTGYEDDELRPHQEPRRDFKDHKRIEALVCLGYNRQEIEYSLAEAKYDDVFATYLLLGRKSTDPESDGSRSGSSLSLRTAAAPGAPAQPPPAQPHNAAGGASSPSHRSVQRSISATARPAASRRASSGADVLRTQGGNSATTAANSTTATSTTTTATSNFKRQNTIDSASIKENTARIAQMQVQGGAARPTSAQPKLEPRSRTLTSTSSSQRRSTTNYDAAAPAPLKLSPPHDPASLTTALTTGGAAARRDVPNPLVFPRNVPSRSTFHSGQTRSRGSSAGGAYGDGGSPHAARPSFFSKISSRFSKRLNQNP</sequence>
<dbReference type="InterPro" id="IPR011009">
    <property type="entry name" value="Kinase-like_dom_sf"/>
</dbReference>
<feature type="compositionally biased region" description="Low complexity" evidence="7">
    <location>
        <begin position="672"/>
        <end position="682"/>
    </location>
</feature>
<evidence type="ECO:0000256" key="1">
    <source>
        <dbReference type="ARBA" id="ARBA00022527"/>
    </source>
</evidence>
<dbReference type="PROSITE" id="PS00108">
    <property type="entry name" value="PROTEIN_KINASE_ST"/>
    <property type="match status" value="1"/>
</dbReference>
<dbReference type="CDD" id="cd14337">
    <property type="entry name" value="UBA_MARK_Par1"/>
    <property type="match status" value="1"/>
</dbReference>
<dbReference type="SMART" id="SM00220">
    <property type="entry name" value="S_TKc"/>
    <property type="match status" value="1"/>
</dbReference>
<dbReference type="InterPro" id="IPR000719">
    <property type="entry name" value="Prot_kinase_dom"/>
</dbReference>
<accession>A0ABQ7PRZ7</accession>
<evidence type="ECO:0000256" key="7">
    <source>
        <dbReference type="SAM" id="MobiDB-lite"/>
    </source>
</evidence>
<dbReference type="Gene3D" id="3.30.200.20">
    <property type="entry name" value="Phosphorylase Kinase, domain 1"/>
    <property type="match status" value="1"/>
</dbReference>
<feature type="region of interest" description="Disordered" evidence="7">
    <location>
        <begin position="615"/>
        <end position="748"/>
    </location>
</feature>
<evidence type="ECO:0000256" key="4">
    <source>
        <dbReference type="ARBA" id="ARBA00022777"/>
    </source>
</evidence>
<organism evidence="10 11">
    <name type="scientific">Plutella xylostella</name>
    <name type="common">Diamondback moth</name>
    <name type="synonym">Plutella maculipennis</name>
    <dbReference type="NCBI Taxonomy" id="51655"/>
    <lineage>
        <taxon>Eukaryota</taxon>
        <taxon>Metazoa</taxon>
        <taxon>Ecdysozoa</taxon>
        <taxon>Arthropoda</taxon>
        <taxon>Hexapoda</taxon>
        <taxon>Insecta</taxon>
        <taxon>Pterygota</taxon>
        <taxon>Neoptera</taxon>
        <taxon>Endopterygota</taxon>
        <taxon>Lepidoptera</taxon>
        <taxon>Glossata</taxon>
        <taxon>Ditrysia</taxon>
        <taxon>Yponomeutoidea</taxon>
        <taxon>Plutellidae</taxon>
        <taxon>Plutella</taxon>
    </lineage>
</organism>
<dbReference type="Pfam" id="PF00069">
    <property type="entry name" value="Pkinase"/>
    <property type="match status" value="1"/>
</dbReference>
<feature type="domain" description="Protein kinase" evidence="8">
    <location>
        <begin position="184"/>
        <end position="435"/>
    </location>
</feature>
<dbReference type="InterPro" id="IPR008271">
    <property type="entry name" value="Ser/Thr_kinase_AS"/>
</dbReference>
<dbReference type="EMBL" id="JAHIBW010000031">
    <property type="protein sequence ID" value="KAG7295204.1"/>
    <property type="molecule type" value="Genomic_DNA"/>
</dbReference>
<feature type="region of interest" description="Disordered" evidence="7">
    <location>
        <begin position="66"/>
        <end position="110"/>
    </location>
</feature>
<dbReference type="SUPFAM" id="SSF56112">
    <property type="entry name" value="Protein kinase-like (PK-like)"/>
    <property type="match status" value="1"/>
</dbReference>
<dbReference type="PROSITE" id="PS50030">
    <property type="entry name" value="UBA"/>
    <property type="match status" value="1"/>
</dbReference>